<protein>
    <submittedName>
        <fullName evidence="1">Uncharacterized protein</fullName>
    </submittedName>
</protein>
<dbReference type="AlphaFoldDB" id="A0A0S4TYA1"/>
<proteinExistence type="predicted"/>
<dbReference type="EMBL" id="LN899819">
    <property type="protein sequence ID" value="CUV14972.1"/>
    <property type="molecule type" value="Genomic_DNA"/>
</dbReference>
<reference evidence="1" key="1">
    <citation type="submission" date="2015-10" db="EMBL/GenBank/DDBJ databases">
        <authorList>
            <person name="Gilbert D.G."/>
        </authorList>
    </citation>
    <scope>NUCLEOTIDE SEQUENCE</scope>
    <source>
        <strain evidence="1">Phyl III-seqv23</strain>
    </source>
</reference>
<name>A0A0S4TYA1_RALSL</name>
<evidence type="ECO:0000313" key="1">
    <source>
        <dbReference type="EMBL" id="CUV14972.1"/>
    </source>
</evidence>
<sequence length="45" mass="5059">MTTTITPHHIGIAELPPRGVLYCPRGNKHMVMLIFTFPKQITAIL</sequence>
<organism evidence="1">
    <name type="scientific">Ralstonia solanacearum</name>
    <name type="common">Pseudomonas solanacearum</name>
    <dbReference type="NCBI Taxonomy" id="305"/>
    <lineage>
        <taxon>Bacteria</taxon>
        <taxon>Pseudomonadati</taxon>
        <taxon>Pseudomonadota</taxon>
        <taxon>Betaproteobacteria</taxon>
        <taxon>Burkholderiales</taxon>
        <taxon>Burkholderiaceae</taxon>
        <taxon>Ralstonia</taxon>
        <taxon>Ralstonia solanacearum species complex</taxon>
    </lineage>
</organism>
<gene>
    <name evidence="1" type="ORF">RUN39_v1_1040029</name>
</gene>
<accession>A0A0S4TYA1</accession>